<dbReference type="EMBL" id="NKYE01000001">
    <property type="protein sequence ID" value="OZM74909.1"/>
    <property type="molecule type" value="Genomic_DNA"/>
</dbReference>
<evidence type="ECO:0000256" key="6">
    <source>
        <dbReference type="RuleBase" id="RU003355"/>
    </source>
</evidence>
<proteinExistence type="inferred from homology"/>
<feature type="domain" description="Peptidase S8/S53" evidence="9">
    <location>
        <begin position="128"/>
        <end position="494"/>
    </location>
</feature>
<evidence type="ECO:0000313" key="11">
    <source>
        <dbReference type="Proteomes" id="UP000242444"/>
    </source>
</evidence>
<dbReference type="PRINTS" id="PR00723">
    <property type="entry name" value="SUBTILISIN"/>
</dbReference>
<dbReference type="SUPFAM" id="SSF52743">
    <property type="entry name" value="Subtilisin-like"/>
    <property type="match status" value="1"/>
</dbReference>
<feature type="active site" description="Charge relay system" evidence="5">
    <location>
        <position position="445"/>
    </location>
</feature>
<dbReference type="GO" id="GO:0006508">
    <property type="term" value="P:proteolysis"/>
    <property type="evidence" value="ECO:0007669"/>
    <property type="project" value="UniProtKB-KW"/>
</dbReference>
<keyword evidence="8" id="KW-1133">Transmembrane helix</keyword>
<dbReference type="InParanoid" id="A0A263D9P1"/>
<protein>
    <submittedName>
        <fullName evidence="10">Serine protease</fullName>
    </submittedName>
</protein>
<dbReference type="InterPro" id="IPR015500">
    <property type="entry name" value="Peptidase_S8_subtilisin-rel"/>
</dbReference>
<dbReference type="PROSITE" id="PS00136">
    <property type="entry name" value="SUBTILASE_ASP"/>
    <property type="match status" value="1"/>
</dbReference>
<keyword evidence="8" id="KW-0812">Transmembrane</keyword>
<sequence>MTPRNTEGHVRPQPTSRRAAALLLATAVGVLAPGIHPLTASAQDPVPPEQGGYYATPPPPSAAPPEDDGMPDEAYEKTIDCVQRDDNLDVKDQTLLPNRPWAQDFLRLDEVHALMKSSTGGLGGTIDGQETKVAVIDTGVTQHPFFQGRVLGGGDYVKNTGGGLGLEDCDGHGTEVAGIIAGQPGDPNIGFVGMAPEARILSIRQSSENYTVPDAPPPQAAPPPAAPPEGEAPPAEGAPAPPEGEQPAPPEGEQPPAEQPEALRAPGSGDGTAPSQGSQEGDGRKQGLEGSAGDLGTLAKAVMNAANQGVQVMNISINSCRPADGRSSPEENDLHAAVKFAVEERDVVVVSAAGNIGESCPQNVGPDPKKPVSIVTPPWFSDYVLSVAAIGRDGAVAEFSLRGPWVSVAAPGTEIISLDPAAGSDKLANLTKEGNQDPAEIQGTSFAAPYVAGLAALVRAKYPELDAKQVINRIEKTAQHPGAVGGRDNLVGYGPINPMAALTSIVPGENGLAPAKSEALPSGLPPLNEASSTPMIVALAGAAGALVALGITLFVVHTIRRSRAEGPAPSRKVA</sequence>
<dbReference type="InterPro" id="IPR022398">
    <property type="entry name" value="Peptidase_S8_His-AS"/>
</dbReference>
<gene>
    <name evidence="10" type="ORF">CFN78_01460</name>
</gene>
<dbReference type="InterPro" id="IPR023828">
    <property type="entry name" value="Peptidase_S8_Ser-AS"/>
</dbReference>
<dbReference type="PROSITE" id="PS00138">
    <property type="entry name" value="SUBTILASE_SER"/>
    <property type="match status" value="1"/>
</dbReference>
<keyword evidence="8" id="KW-0472">Membrane</keyword>
<dbReference type="AlphaFoldDB" id="A0A263D9P1"/>
<dbReference type="GO" id="GO:0004252">
    <property type="term" value="F:serine-type endopeptidase activity"/>
    <property type="evidence" value="ECO:0007669"/>
    <property type="project" value="UniProtKB-UniRule"/>
</dbReference>
<dbReference type="PROSITE" id="PS51892">
    <property type="entry name" value="SUBTILASE"/>
    <property type="match status" value="1"/>
</dbReference>
<accession>A0A263D9P1</accession>
<evidence type="ECO:0000256" key="8">
    <source>
        <dbReference type="SAM" id="Phobius"/>
    </source>
</evidence>
<evidence type="ECO:0000256" key="2">
    <source>
        <dbReference type="ARBA" id="ARBA00022670"/>
    </source>
</evidence>
<dbReference type="FunCoup" id="A0A263D9P1">
    <property type="interactions" value="30"/>
</dbReference>
<dbReference type="InterPro" id="IPR023827">
    <property type="entry name" value="Peptidase_S8_Asp-AS"/>
</dbReference>
<feature type="compositionally biased region" description="Pro residues" evidence="7">
    <location>
        <begin position="214"/>
        <end position="231"/>
    </location>
</feature>
<feature type="transmembrane region" description="Helical" evidence="8">
    <location>
        <begin position="535"/>
        <end position="556"/>
    </location>
</feature>
<evidence type="ECO:0000256" key="7">
    <source>
        <dbReference type="SAM" id="MobiDB-lite"/>
    </source>
</evidence>
<dbReference type="InterPro" id="IPR036852">
    <property type="entry name" value="Peptidase_S8/S53_dom_sf"/>
</dbReference>
<comment type="caution">
    <text evidence="10">The sequence shown here is derived from an EMBL/GenBank/DDBJ whole genome shotgun (WGS) entry which is preliminary data.</text>
</comment>
<dbReference type="PANTHER" id="PTHR43806:SF11">
    <property type="entry name" value="CEREVISIN-RELATED"/>
    <property type="match status" value="1"/>
</dbReference>
<dbReference type="PROSITE" id="PS00137">
    <property type="entry name" value="SUBTILASE_HIS"/>
    <property type="match status" value="1"/>
</dbReference>
<dbReference type="OrthoDB" id="9798386at2"/>
<keyword evidence="11" id="KW-1185">Reference proteome</keyword>
<evidence type="ECO:0000256" key="5">
    <source>
        <dbReference type="PROSITE-ProRule" id="PRU01240"/>
    </source>
</evidence>
<comment type="similarity">
    <text evidence="1 5 6">Belongs to the peptidase S8 family.</text>
</comment>
<evidence type="ECO:0000259" key="9">
    <source>
        <dbReference type="Pfam" id="PF00082"/>
    </source>
</evidence>
<dbReference type="Pfam" id="PF00082">
    <property type="entry name" value="Peptidase_S8"/>
    <property type="match status" value="1"/>
</dbReference>
<evidence type="ECO:0000256" key="1">
    <source>
        <dbReference type="ARBA" id="ARBA00011073"/>
    </source>
</evidence>
<feature type="active site" description="Charge relay system" evidence="5">
    <location>
        <position position="172"/>
    </location>
</feature>
<keyword evidence="2 5" id="KW-0645">Protease</keyword>
<evidence type="ECO:0000256" key="4">
    <source>
        <dbReference type="ARBA" id="ARBA00022825"/>
    </source>
</evidence>
<keyword evidence="3 5" id="KW-0378">Hydrolase</keyword>
<dbReference type="Gene3D" id="3.40.50.200">
    <property type="entry name" value="Peptidase S8/S53 domain"/>
    <property type="match status" value="2"/>
</dbReference>
<dbReference type="InterPro" id="IPR050131">
    <property type="entry name" value="Peptidase_S8_subtilisin-like"/>
</dbReference>
<evidence type="ECO:0000313" key="10">
    <source>
        <dbReference type="EMBL" id="OZM74909.1"/>
    </source>
</evidence>
<dbReference type="InterPro" id="IPR000209">
    <property type="entry name" value="Peptidase_S8/S53_dom"/>
</dbReference>
<keyword evidence="4 5" id="KW-0720">Serine protease</keyword>
<dbReference type="PANTHER" id="PTHR43806">
    <property type="entry name" value="PEPTIDASE S8"/>
    <property type="match status" value="1"/>
</dbReference>
<dbReference type="Proteomes" id="UP000242444">
    <property type="component" value="Unassembled WGS sequence"/>
</dbReference>
<organism evidence="10 11">
    <name type="scientific">Amycolatopsis antarctica</name>
    <dbReference type="NCBI Taxonomy" id="1854586"/>
    <lineage>
        <taxon>Bacteria</taxon>
        <taxon>Bacillati</taxon>
        <taxon>Actinomycetota</taxon>
        <taxon>Actinomycetes</taxon>
        <taxon>Pseudonocardiales</taxon>
        <taxon>Pseudonocardiaceae</taxon>
        <taxon>Amycolatopsis</taxon>
    </lineage>
</organism>
<feature type="compositionally biased region" description="Pro residues" evidence="7">
    <location>
        <begin position="239"/>
        <end position="253"/>
    </location>
</feature>
<evidence type="ECO:0000256" key="3">
    <source>
        <dbReference type="ARBA" id="ARBA00022801"/>
    </source>
</evidence>
<reference evidence="10 11" key="1">
    <citation type="submission" date="2017-07" db="EMBL/GenBank/DDBJ databases">
        <title>Amycolatopsis antarcticus sp. nov., isolated from the surface of an Antarcticus brown macroalga.</title>
        <authorList>
            <person name="Wang J."/>
            <person name="Leiva S."/>
            <person name="Huang J."/>
            <person name="Huang Y."/>
        </authorList>
    </citation>
    <scope>NUCLEOTIDE SEQUENCE [LARGE SCALE GENOMIC DNA]</scope>
    <source>
        <strain evidence="10 11">AU-G6</strain>
    </source>
</reference>
<feature type="active site" description="Charge relay system" evidence="5">
    <location>
        <position position="137"/>
    </location>
</feature>
<feature type="region of interest" description="Disordered" evidence="7">
    <location>
        <begin position="37"/>
        <end position="73"/>
    </location>
</feature>
<name>A0A263D9P1_9PSEU</name>
<feature type="region of interest" description="Disordered" evidence="7">
    <location>
        <begin position="209"/>
        <end position="292"/>
    </location>
</feature>